<protein>
    <submittedName>
        <fullName evidence="1">Uncharacterized protein</fullName>
    </submittedName>
</protein>
<dbReference type="Proteomes" id="UP001293593">
    <property type="component" value="Unassembled WGS sequence"/>
</dbReference>
<accession>A0AAE1J7S7</accession>
<dbReference type="AlphaFoldDB" id="A0AAE1J7S7"/>
<name>A0AAE1J7S7_9FABA</name>
<evidence type="ECO:0000313" key="2">
    <source>
        <dbReference type="Proteomes" id="UP001293593"/>
    </source>
</evidence>
<evidence type="ECO:0000313" key="1">
    <source>
        <dbReference type="EMBL" id="KAK4263593.1"/>
    </source>
</evidence>
<reference evidence="1" key="1">
    <citation type="submission" date="2023-10" db="EMBL/GenBank/DDBJ databases">
        <title>Chromosome-level genome of the transformable northern wattle, Acacia crassicarpa.</title>
        <authorList>
            <person name="Massaro I."/>
            <person name="Sinha N.R."/>
            <person name="Poethig S."/>
            <person name="Leichty A.R."/>
        </authorList>
    </citation>
    <scope>NUCLEOTIDE SEQUENCE</scope>
    <source>
        <strain evidence="1">Acra3RX</strain>
        <tissue evidence="1">Leaf</tissue>
    </source>
</reference>
<sequence length="142" mass="15691">MDGLVATILTPSHSLVSLQRSPRRRRVISLQFQPLTSHHSPSPSSSAPALSVSPLSIASVSLLLPQSQLAVSPVALSPGVERSSPLILLPHSLSHHSPLHLHSPVSRHNRTFFVGEKERGCCCSHNQRKRRRRWRDLTAITR</sequence>
<gene>
    <name evidence="1" type="ORF">QN277_028984</name>
</gene>
<keyword evidence="2" id="KW-1185">Reference proteome</keyword>
<proteinExistence type="predicted"/>
<organism evidence="1 2">
    <name type="scientific">Acacia crassicarpa</name>
    <name type="common">northern wattle</name>
    <dbReference type="NCBI Taxonomy" id="499986"/>
    <lineage>
        <taxon>Eukaryota</taxon>
        <taxon>Viridiplantae</taxon>
        <taxon>Streptophyta</taxon>
        <taxon>Embryophyta</taxon>
        <taxon>Tracheophyta</taxon>
        <taxon>Spermatophyta</taxon>
        <taxon>Magnoliopsida</taxon>
        <taxon>eudicotyledons</taxon>
        <taxon>Gunneridae</taxon>
        <taxon>Pentapetalae</taxon>
        <taxon>rosids</taxon>
        <taxon>fabids</taxon>
        <taxon>Fabales</taxon>
        <taxon>Fabaceae</taxon>
        <taxon>Caesalpinioideae</taxon>
        <taxon>mimosoid clade</taxon>
        <taxon>Acacieae</taxon>
        <taxon>Acacia</taxon>
    </lineage>
</organism>
<comment type="caution">
    <text evidence="1">The sequence shown here is derived from an EMBL/GenBank/DDBJ whole genome shotgun (WGS) entry which is preliminary data.</text>
</comment>
<dbReference type="EMBL" id="JAWXYG010000009">
    <property type="protein sequence ID" value="KAK4263593.1"/>
    <property type="molecule type" value="Genomic_DNA"/>
</dbReference>